<protein>
    <submittedName>
        <fullName evidence="2">Uncharacterized protein</fullName>
    </submittedName>
</protein>
<proteinExistence type="predicted"/>
<sequence>MVTVLSAVEGGTRESATGFELAYVEMGGDEVRVGLADAAGRRPAASPADPTAAAHRPEQPERLCWRDSPR</sequence>
<accession>A0ABS0D209</accession>
<feature type="compositionally biased region" description="Basic and acidic residues" evidence="1">
    <location>
        <begin position="55"/>
        <end position="70"/>
    </location>
</feature>
<comment type="caution">
    <text evidence="2">The sequence shown here is derived from an EMBL/GenBank/DDBJ whole genome shotgun (WGS) entry which is preliminary data.</text>
</comment>
<name>A0ABS0D209_9NOCA</name>
<dbReference type="Proteomes" id="UP000702209">
    <property type="component" value="Unassembled WGS sequence"/>
</dbReference>
<evidence type="ECO:0000313" key="2">
    <source>
        <dbReference type="EMBL" id="MBF6302877.1"/>
    </source>
</evidence>
<reference evidence="2 3" key="1">
    <citation type="submission" date="2020-10" db="EMBL/GenBank/DDBJ databases">
        <title>Identification of Nocardia species via Next-generation sequencing and recognition of intraspecies genetic diversity.</title>
        <authorList>
            <person name="Li P."/>
            <person name="Li P."/>
            <person name="Lu B."/>
        </authorList>
    </citation>
    <scope>NUCLEOTIDE SEQUENCE [LARGE SCALE GENOMIC DNA]</scope>
    <source>
        <strain evidence="2 3">BJ06-0157</strain>
    </source>
</reference>
<evidence type="ECO:0000313" key="3">
    <source>
        <dbReference type="Proteomes" id="UP000702209"/>
    </source>
</evidence>
<keyword evidence="3" id="KW-1185">Reference proteome</keyword>
<feature type="compositionally biased region" description="Low complexity" evidence="1">
    <location>
        <begin position="43"/>
        <end position="54"/>
    </location>
</feature>
<organism evidence="2 3">
    <name type="scientific">Nocardia amamiensis</name>
    <dbReference type="NCBI Taxonomy" id="404578"/>
    <lineage>
        <taxon>Bacteria</taxon>
        <taxon>Bacillati</taxon>
        <taxon>Actinomycetota</taxon>
        <taxon>Actinomycetes</taxon>
        <taxon>Mycobacteriales</taxon>
        <taxon>Nocardiaceae</taxon>
        <taxon>Nocardia</taxon>
    </lineage>
</organism>
<dbReference type="RefSeq" id="WP_195134058.1">
    <property type="nucleotide sequence ID" value="NZ_JADLQX010000070.1"/>
</dbReference>
<evidence type="ECO:0000256" key="1">
    <source>
        <dbReference type="SAM" id="MobiDB-lite"/>
    </source>
</evidence>
<dbReference type="EMBL" id="JADLQX010000070">
    <property type="protein sequence ID" value="MBF6302877.1"/>
    <property type="molecule type" value="Genomic_DNA"/>
</dbReference>
<gene>
    <name evidence="2" type="ORF">IU459_35960</name>
</gene>
<feature type="region of interest" description="Disordered" evidence="1">
    <location>
        <begin position="37"/>
        <end position="70"/>
    </location>
</feature>